<evidence type="ECO:0000256" key="1">
    <source>
        <dbReference type="ARBA" id="ARBA00010641"/>
    </source>
</evidence>
<dbReference type="PANTHER" id="PTHR43133:SF46">
    <property type="entry name" value="RNA POLYMERASE SIGMA-70 FACTOR ECF SUBFAMILY"/>
    <property type="match status" value="1"/>
</dbReference>
<dbReference type="InterPro" id="IPR036388">
    <property type="entry name" value="WH-like_DNA-bd_sf"/>
</dbReference>
<dbReference type="InterPro" id="IPR013249">
    <property type="entry name" value="RNA_pol_sigma70_r4_t2"/>
</dbReference>
<gene>
    <name evidence="7" type="ORF">QQ020_16245</name>
</gene>
<dbReference type="RefSeq" id="WP_346758960.1">
    <property type="nucleotide sequence ID" value="NZ_JAUJEB010000003.1"/>
</dbReference>
<feature type="domain" description="RNA polymerase sigma factor 70 region 4 type 2" evidence="6">
    <location>
        <begin position="127"/>
        <end position="175"/>
    </location>
</feature>
<keyword evidence="8" id="KW-1185">Reference proteome</keyword>
<proteinExistence type="inferred from homology"/>
<dbReference type="Proteomes" id="UP001172083">
    <property type="component" value="Unassembled WGS sequence"/>
</dbReference>
<dbReference type="InterPro" id="IPR039425">
    <property type="entry name" value="RNA_pol_sigma-70-like"/>
</dbReference>
<dbReference type="Pfam" id="PF08281">
    <property type="entry name" value="Sigma70_r4_2"/>
    <property type="match status" value="1"/>
</dbReference>
<comment type="similarity">
    <text evidence="1">Belongs to the sigma-70 factor family. ECF subfamily.</text>
</comment>
<protein>
    <submittedName>
        <fullName evidence="7">Sigma-70 family RNA polymerase sigma factor</fullName>
    </submittedName>
</protein>
<dbReference type="InterPro" id="IPR007627">
    <property type="entry name" value="RNA_pol_sigma70_r2"/>
</dbReference>
<dbReference type="Gene3D" id="1.10.10.10">
    <property type="entry name" value="Winged helix-like DNA-binding domain superfamily/Winged helix DNA-binding domain"/>
    <property type="match status" value="1"/>
</dbReference>
<dbReference type="NCBIfam" id="TIGR02937">
    <property type="entry name" value="sigma70-ECF"/>
    <property type="match status" value="1"/>
</dbReference>
<dbReference type="EMBL" id="JAUJEB010000003">
    <property type="protein sequence ID" value="MDN5213623.1"/>
    <property type="molecule type" value="Genomic_DNA"/>
</dbReference>
<keyword evidence="2" id="KW-0805">Transcription regulation</keyword>
<evidence type="ECO:0000259" key="6">
    <source>
        <dbReference type="Pfam" id="PF08281"/>
    </source>
</evidence>
<dbReference type="Pfam" id="PF04542">
    <property type="entry name" value="Sigma70_r2"/>
    <property type="match status" value="1"/>
</dbReference>
<dbReference type="SUPFAM" id="SSF88946">
    <property type="entry name" value="Sigma2 domain of RNA polymerase sigma factors"/>
    <property type="match status" value="1"/>
</dbReference>
<comment type="caution">
    <text evidence="7">The sequence shown here is derived from an EMBL/GenBank/DDBJ whole genome shotgun (WGS) entry which is preliminary data.</text>
</comment>
<evidence type="ECO:0000256" key="2">
    <source>
        <dbReference type="ARBA" id="ARBA00023015"/>
    </source>
</evidence>
<dbReference type="InterPro" id="IPR013325">
    <property type="entry name" value="RNA_pol_sigma_r2"/>
</dbReference>
<keyword evidence="4" id="KW-0804">Transcription</keyword>
<keyword evidence="3" id="KW-0731">Sigma factor</keyword>
<evidence type="ECO:0000256" key="4">
    <source>
        <dbReference type="ARBA" id="ARBA00023163"/>
    </source>
</evidence>
<dbReference type="PANTHER" id="PTHR43133">
    <property type="entry name" value="RNA POLYMERASE ECF-TYPE SIGMA FACTO"/>
    <property type="match status" value="1"/>
</dbReference>
<accession>A0ABT8L7E5</accession>
<dbReference type="Gene3D" id="1.10.1740.10">
    <property type="match status" value="1"/>
</dbReference>
<dbReference type="InterPro" id="IPR014284">
    <property type="entry name" value="RNA_pol_sigma-70_dom"/>
</dbReference>
<dbReference type="SUPFAM" id="SSF88659">
    <property type="entry name" value="Sigma3 and sigma4 domains of RNA polymerase sigma factors"/>
    <property type="match status" value="1"/>
</dbReference>
<evidence type="ECO:0000256" key="3">
    <source>
        <dbReference type="ARBA" id="ARBA00023082"/>
    </source>
</evidence>
<feature type="domain" description="RNA polymerase sigma-70 region 2" evidence="5">
    <location>
        <begin position="27"/>
        <end position="91"/>
    </location>
</feature>
<evidence type="ECO:0000259" key="5">
    <source>
        <dbReference type="Pfam" id="PF04542"/>
    </source>
</evidence>
<reference evidence="7" key="1">
    <citation type="submission" date="2023-06" db="EMBL/GenBank/DDBJ databases">
        <title>Genomic of Agaribacillus aureum.</title>
        <authorList>
            <person name="Wang G."/>
        </authorList>
    </citation>
    <scope>NUCLEOTIDE SEQUENCE</scope>
    <source>
        <strain evidence="7">BMA12</strain>
    </source>
</reference>
<organism evidence="7 8">
    <name type="scientific">Agaribacillus aureus</name>
    <dbReference type="NCBI Taxonomy" id="3051825"/>
    <lineage>
        <taxon>Bacteria</taxon>
        <taxon>Pseudomonadati</taxon>
        <taxon>Bacteroidota</taxon>
        <taxon>Cytophagia</taxon>
        <taxon>Cytophagales</taxon>
        <taxon>Splendidivirgaceae</taxon>
        <taxon>Agaribacillus</taxon>
    </lineage>
</organism>
<name>A0ABT8L7E5_9BACT</name>
<dbReference type="InterPro" id="IPR013324">
    <property type="entry name" value="RNA_pol_sigma_r3/r4-like"/>
</dbReference>
<sequence>MGEGNQNTEKNILASVSKGSHKSFEFLYNKYSHMVFGYAFKSLKCRSEADDIVQQTFVQIWRNKDKLRNIHSPKDYIFIVSKNLIFKRLRSVMKSELLSEELKLYIELSHNRNEEDLIYSDLEKIAKEAIESLPKQRKLIFKLSKEMDYSQEEIAEKLSISKNTVKESLRKAYSHIRSHLSSKTDIALQILIVLISGLYR</sequence>
<evidence type="ECO:0000313" key="8">
    <source>
        <dbReference type="Proteomes" id="UP001172083"/>
    </source>
</evidence>
<evidence type="ECO:0000313" key="7">
    <source>
        <dbReference type="EMBL" id="MDN5213623.1"/>
    </source>
</evidence>